<dbReference type="InParanoid" id="A0A0D0AV68"/>
<keyword evidence="1" id="KW-1133">Transmembrane helix</keyword>
<sequence length="123" mass="13252">MILGLSKRSRRLSLCHVFTIIEITLNAPVQGGLTSPRAPGVTITVNNRYKIPQNGQPPIKSVAALSNLYSQFKVCPWIAWSAPLLKLKGTSVSGAVVLLIPYVLLGFHFVGLELVLKVTPCSG</sequence>
<reference evidence="2 3" key="1">
    <citation type="submission" date="2014-04" db="EMBL/GenBank/DDBJ databases">
        <authorList>
            <consortium name="DOE Joint Genome Institute"/>
            <person name="Kuo A."/>
            <person name="Ruytinx J."/>
            <person name="Rineau F."/>
            <person name="Colpaert J."/>
            <person name="Kohler A."/>
            <person name="Nagy L.G."/>
            <person name="Floudas D."/>
            <person name="Copeland A."/>
            <person name="Barry K.W."/>
            <person name="Cichocki N."/>
            <person name="Veneault-Fourrey C."/>
            <person name="LaButti K."/>
            <person name="Lindquist E.A."/>
            <person name="Lipzen A."/>
            <person name="Lundell T."/>
            <person name="Morin E."/>
            <person name="Murat C."/>
            <person name="Sun H."/>
            <person name="Tunlid A."/>
            <person name="Henrissat B."/>
            <person name="Grigoriev I.V."/>
            <person name="Hibbett D.S."/>
            <person name="Martin F."/>
            <person name="Nordberg H.P."/>
            <person name="Cantor M.N."/>
            <person name="Hua S.X."/>
        </authorList>
    </citation>
    <scope>NUCLEOTIDE SEQUENCE [LARGE SCALE GENOMIC DNA]</scope>
    <source>
        <strain evidence="2 3">UH-Slu-Lm8-n1</strain>
    </source>
</reference>
<evidence type="ECO:0000313" key="3">
    <source>
        <dbReference type="Proteomes" id="UP000054485"/>
    </source>
</evidence>
<keyword evidence="3" id="KW-1185">Reference proteome</keyword>
<feature type="transmembrane region" description="Helical" evidence="1">
    <location>
        <begin position="92"/>
        <end position="110"/>
    </location>
</feature>
<evidence type="ECO:0000256" key="1">
    <source>
        <dbReference type="SAM" id="Phobius"/>
    </source>
</evidence>
<name>A0A0D0AV68_9AGAM</name>
<keyword evidence="1" id="KW-0812">Transmembrane</keyword>
<keyword evidence="1" id="KW-0472">Membrane</keyword>
<reference evidence="3" key="2">
    <citation type="submission" date="2015-01" db="EMBL/GenBank/DDBJ databases">
        <title>Evolutionary Origins and Diversification of the Mycorrhizal Mutualists.</title>
        <authorList>
            <consortium name="DOE Joint Genome Institute"/>
            <consortium name="Mycorrhizal Genomics Consortium"/>
            <person name="Kohler A."/>
            <person name="Kuo A."/>
            <person name="Nagy L.G."/>
            <person name="Floudas D."/>
            <person name="Copeland A."/>
            <person name="Barry K.W."/>
            <person name="Cichocki N."/>
            <person name="Veneault-Fourrey C."/>
            <person name="LaButti K."/>
            <person name="Lindquist E.A."/>
            <person name="Lipzen A."/>
            <person name="Lundell T."/>
            <person name="Morin E."/>
            <person name="Murat C."/>
            <person name="Riley R."/>
            <person name="Ohm R."/>
            <person name="Sun H."/>
            <person name="Tunlid A."/>
            <person name="Henrissat B."/>
            <person name="Grigoriev I.V."/>
            <person name="Hibbett D.S."/>
            <person name="Martin F."/>
        </authorList>
    </citation>
    <scope>NUCLEOTIDE SEQUENCE [LARGE SCALE GENOMIC DNA]</scope>
    <source>
        <strain evidence="3">UH-Slu-Lm8-n1</strain>
    </source>
</reference>
<evidence type="ECO:0000313" key="2">
    <source>
        <dbReference type="EMBL" id="KIK41804.1"/>
    </source>
</evidence>
<protein>
    <submittedName>
        <fullName evidence="2">Uncharacterized protein</fullName>
    </submittedName>
</protein>
<accession>A0A0D0AV68</accession>
<gene>
    <name evidence="2" type="ORF">CY34DRAFT_186204</name>
</gene>
<dbReference type="EMBL" id="KN835258">
    <property type="protein sequence ID" value="KIK41804.1"/>
    <property type="molecule type" value="Genomic_DNA"/>
</dbReference>
<dbReference type="Proteomes" id="UP000054485">
    <property type="component" value="Unassembled WGS sequence"/>
</dbReference>
<organism evidence="2 3">
    <name type="scientific">Suillus luteus UH-Slu-Lm8-n1</name>
    <dbReference type="NCBI Taxonomy" id="930992"/>
    <lineage>
        <taxon>Eukaryota</taxon>
        <taxon>Fungi</taxon>
        <taxon>Dikarya</taxon>
        <taxon>Basidiomycota</taxon>
        <taxon>Agaricomycotina</taxon>
        <taxon>Agaricomycetes</taxon>
        <taxon>Agaricomycetidae</taxon>
        <taxon>Boletales</taxon>
        <taxon>Suillineae</taxon>
        <taxon>Suillaceae</taxon>
        <taxon>Suillus</taxon>
    </lineage>
</organism>
<proteinExistence type="predicted"/>
<dbReference type="AlphaFoldDB" id="A0A0D0AV68"/>
<dbReference type="HOGENOM" id="CLU_2016727_0_0_1"/>